<feature type="transmembrane region" description="Helical" evidence="7">
    <location>
        <begin position="530"/>
        <end position="548"/>
    </location>
</feature>
<feature type="transmembrane region" description="Helical" evidence="7">
    <location>
        <begin position="569"/>
        <end position="589"/>
    </location>
</feature>
<evidence type="ECO:0000313" key="10">
    <source>
        <dbReference type="Proteomes" id="UP000318212"/>
    </source>
</evidence>
<evidence type="ECO:0000256" key="1">
    <source>
        <dbReference type="ARBA" id="ARBA00004141"/>
    </source>
</evidence>
<keyword evidence="10" id="KW-1185">Reference proteome</keyword>
<dbReference type="GO" id="GO:0005886">
    <property type="term" value="C:plasma membrane"/>
    <property type="evidence" value="ECO:0007669"/>
    <property type="project" value="TreeGrafter"/>
</dbReference>
<keyword evidence="6 7" id="KW-0472">Membrane</keyword>
<dbReference type="PROSITE" id="PS51202">
    <property type="entry name" value="RCK_C"/>
    <property type="match status" value="1"/>
</dbReference>
<feature type="domain" description="RCK C-terminal" evidence="8">
    <location>
        <begin position="298"/>
        <end position="383"/>
    </location>
</feature>
<dbReference type="SUPFAM" id="SSF116726">
    <property type="entry name" value="TrkA C-terminal domain-like"/>
    <property type="match status" value="2"/>
</dbReference>
<dbReference type="EMBL" id="VICE01000145">
    <property type="protein sequence ID" value="TQD39928.1"/>
    <property type="molecule type" value="Genomic_DNA"/>
</dbReference>
<feature type="transmembrane region" description="Helical" evidence="7">
    <location>
        <begin position="507"/>
        <end position="524"/>
    </location>
</feature>
<feature type="transmembrane region" description="Helical" evidence="7">
    <location>
        <begin position="476"/>
        <end position="500"/>
    </location>
</feature>
<feature type="transmembrane region" description="Helical" evidence="7">
    <location>
        <begin position="57"/>
        <end position="75"/>
    </location>
</feature>
<gene>
    <name evidence="9" type="ORF">FKV25_14825</name>
</gene>
<dbReference type="PANTHER" id="PTHR43652:SF2">
    <property type="entry name" value="BASIC AMINO ACID ANTIPORTER YFCC-RELATED"/>
    <property type="match status" value="1"/>
</dbReference>
<evidence type="ECO:0000256" key="5">
    <source>
        <dbReference type="ARBA" id="ARBA00022989"/>
    </source>
</evidence>
<dbReference type="Pfam" id="PF02080">
    <property type="entry name" value="TrkA_C"/>
    <property type="match status" value="1"/>
</dbReference>
<dbReference type="CDD" id="cd01115">
    <property type="entry name" value="SLC13_permease"/>
    <property type="match status" value="1"/>
</dbReference>
<feature type="transmembrane region" description="Helical" evidence="7">
    <location>
        <begin position="173"/>
        <end position="195"/>
    </location>
</feature>
<keyword evidence="4" id="KW-0677">Repeat</keyword>
<dbReference type="OrthoDB" id="9809303at2"/>
<evidence type="ECO:0000256" key="6">
    <source>
        <dbReference type="ARBA" id="ARBA00023136"/>
    </source>
</evidence>
<keyword evidence="5 7" id="KW-1133">Transmembrane helix</keyword>
<accession>A0A507ZW44</accession>
<evidence type="ECO:0000256" key="7">
    <source>
        <dbReference type="SAM" id="Phobius"/>
    </source>
</evidence>
<keyword evidence="3 7" id="KW-0812">Transmembrane</keyword>
<keyword evidence="2" id="KW-0813">Transport</keyword>
<comment type="caution">
    <text evidence="9">The sequence shown here is derived from an EMBL/GenBank/DDBJ whole genome shotgun (WGS) entry which is preliminary data.</text>
</comment>
<organism evidence="9 10">
    <name type="scientific">Marilutibacter aestuarii</name>
    <dbReference type="NCBI Taxonomy" id="1706195"/>
    <lineage>
        <taxon>Bacteria</taxon>
        <taxon>Pseudomonadati</taxon>
        <taxon>Pseudomonadota</taxon>
        <taxon>Gammaproteobacteria</taxon>
        <taxon>Lysobacterales</taxon>
        <taxon>Lysobacteraceae</taxon>
        <taxon>Marilutibacter</taxon>
    </lineage>
</organism>
<proteinExistence type="predicted"/>
<feature type="transmembrane region" description="Helical" evidence="7">
    <location>
        <begin position="140"/>
        <end position="161"/>
    </location>
</feature>
<protein>
    <submittedName>
        <fullName evidence="9">SLC13 family permease</fullName>
    </submittedName>
</protein>
<evidence type="ECO:0000256" key="3">
    <source>
        <dbReference type="ARBA" id="ARBA00022692"/>
    </source>
</evidence>
<evidence type="ECO:0000256" key="2">
    <source>
        <dbReference type="ARBA" id="ARBA00022448"/>
    </source>
</evidence>
<dbReference type="Pfam" id="PF03600">
    <property type="entry name" value="CitMHS"/>
    <property type="match status" value="1"/>
</dbReference>
<evidence type="ECO:0000256" key="4">
    <source>
        <dbReference type="ARBA" id="ARBA00022737"/>
    </source>
</evidence>
<evidence type="ECO:0000259" key="8">
    <source>
        <dbReference type="PROSITE" id="PS51202"/>
    </source>
</evidence>
<dbReference type="InterPro" id="IPR036721">
    <property type="entry name" value="RCK_C_sf"/>
</dbReference>
<dbReference type="InterPro" id="IPR004680">
    <property type="entry name" value="Cit_transptr-like_dom"/>
</dbReference>
<dbReference type="PANTHER" id="PTHR43652">
    <property type="entry name" value="BASIC AMINO ACID ANTIPORTER YFCC-RELATED"/>
    <property type="match status" value="1"/>
</dbReference>
<reference evidence="9 10" key="1">
    <citation type="submission" date="2019-06" db="EMBL/GenBank/DDBJ databases">
        <title>Lysobacter alkalisoli sp. nov. isolated from saline soil.</title>
        <authorList>
            <person name="Sun J.-Q."/>
            <person name="Xu L."/>
        </authorList>
    </citation>
    <scope>NUCLEOTIDE SEQUENCE [LARGE SCALE GENOMIC DNA]</scope>
    <source>
        <strain evidence="9 10">JCM 31130</strain>
    </source>
</reference>
<feature type="transmembrane region" description="Helical" evidence="7">
    <location>
        <begin position="95"/>
        <end position="119"/>
    </location>
</feature>
<dbReference type="Gene3D" id="3.30.70.1450">
    <property type="entry name" value="Regulator of K+ conductance, C-terminal domain"/>
    <property type="match status" value="1"/>
</dbReference>
<comment type="subcellular location">
    <subcellularLocation>
        <location evidence="1">Membrane</location>
        <topology evidence="1">Multi-pass membrane protein</topology>
    </subcellularLocation>
</comment>
<name>A0A507ZW44_9GAMM</name>
<dbReference type="GO" id="GO:0008324">
    <property type="term" value="F:monoatomic cation transmembrane transporter activity"/>
    <property type="evidence" value="ECO:0007669"/>
    <property type="project" value="InterPro"/>
</dbReference>
<dbReference type="Proteomes" id="UP000318212">
    <property type="component" value="Unassembled WGS sequence"/>
</dbReference>
<dbReference type="GO" id="GO:0006813">
    <property type="term" value="P:potassium ion transport"/>
    <property type="evidence" value="ECO:0007669"/>
    <property type="project" value="InterPro"/>
</dbReference>
<feature type="transmembrane region" description="Helical" evidence="7">
    <location>
        <begin position="28"/>
        <end position="45"/>
    </location>
</feature>
<dbReference type="AlphaFoldDB" id="A0A507ZW44"/>
<feature type="transmembrane region" description="Helical" evidence="7">
    <location>
        <begin position="446"/>
        <end position="464"/>
    </location>
</feature>
<dbReference type="InterPro" id="IPR051679">
    <property type="entry name" value="DASS-Related_Transporters"/>
</dbReference>
<dbReference type="InterPro" id="IPR006037">
    <property type="entry name" value="RCK_C"/>
</dbReference>
<evidence type="ECO:0000313" key="9">
    <source>
        <dbReference type="EMBL" id="TQD39928.1"/>
    </source>
</evidence>
<sequence length="602" mass="64416">MSWQQVAFLLILAGTLYLFVSERLRVDVTAMLSLLALVLTGILDSKQALSGFASEPAIIVAAVFIISGGLAATGITERIGQWIGRIGGHSETRAISVVMPVVAALSSFTHHVMVTAMMLPILSRFARQRKLSVSRLLMPMSFAASLGTTLTLVSAPAFLLANNLIQRTGAESLGIFSITPIGIALVLIGLVYMLLTHWLLPKRGGDSGDDEYLRLDRYRTELLVVEGSRWSTRPLSELRRALGDKFGLVGWMRDGKLRKDLSESSPMISGDVLLVEASADTLASLHDDPGLDLNAVARFGDTVTGDGDAQLVQAVVAPGSEFIGHSIRELDFSRRFHAVIAGLWRRDATIAPRIADARLREGDLLVLWGKPARFAELAAHHGFLMLVPFAGEAKRRVRAPIALMVMGATILAAATEWLPVPLAFLLGAVAMVATRCVDIEQAYREVDVRIFVMIAGVIPLGIAMEQTGTAALLAQGLLQVVATWSPLMILLVMFSAAGLLSQILSDAATTVLLGPIAISLAQSLGLPPTPFVVCTALGAVVTFLLPIGHHGNLLILGPGQYRFSDFIRIGLPLSILLAITSAWIARWLWLGGPLMPGGFGGI</sequence>